<dbReference type="Proteomes" id="UP000760480">
    <property type="component" value="Unassembled WGS sequence"/>
</dbReference>
<protein>
    <recommendedName>
        <fullName evidence="3">Phosphotransferase</fullName>
    </recommendedName>
</protein>
<evidence type="ECO:0008006" key="3">
    <source>
        <dbReference type="Google" id="ProtNLM"/>
    </source>
</evidence>
<accession>A0ABX1TJP2</accession>
<proteinExistence type="predicted"/>
<organism evidence="1 2">
    <name type="scientific">Candidatus Competibacter phosphatis</name>
    <dbReference type="NCBI Taxonomy" id="221280"/>
    <lineage>
        <taxon>Bacteria</taxon>
        <taxon>Pseudomonadati</taxon>
        <taxon>Pseudomonadota</taxon>
        <taxon>Gammaproteobacteria</taxon>
        <taxon>Candidatus Competibacteraceae</taxon>
        <taxon>Candidatus Competibacter</taxon>
    </lineage>
</organism>
<keyword evidence="2" id="KW-1185">Reference proteome</keyword>
<evidence type="ECO:0000313" key="2">
    <source>
        <dbReference type="Proteomes" id="UP000760480"/>
    </source>
</evidence>
<dbReference type="InterPro" id="IPR016776">
    <property type="entry name" value="ApeP-like_dehydratase"/>
</dbReference>
<evidence type="ECO:0000313" key="1">
    <source>
        <dbReference type="EMBL" id="NMQ18784.1"/>
    </source>
</evidence>
<dbReference type="Pfam" id="PF22817">
    <property type="entry name" value="ApeP-like"/>
    <property type="match status" value="1"/>
</dbReference>
<dbReference type="EMBL" id="SPMZ01000016">
    <property type="protein sequence ID" value="NMQ18784.1"/>
    <property type="molecule type" value="Genomic_DNA"/>
</dbReference>
<dbReference type="SUPFAM" id="SSF54637">
    <property type="entry name" value="Thioesterase/thiol ester dehydrase-isomerase"/>
    <property type="match status" value="1"/>
</dbReference>
<dbReference type="InterPro" id="IPR029069">
    <property type="entry name" value="HotDog_dom_sf"/>
</dbReference>
<name>A0ABX1TJP2_9GAMM</name>
<sequence length="132" mass="13891">MCLLEEVTAWDGQSIACVTETHRDPANPLRRQGRLPAVMAFEYGGQAAAIHGGLRARAAGQTAPPGYLAALRDARWFVTDLDGIAEPLEVAAQLLLGDQAHCLYAIQVSAAGRLLAEARIAIAPQATAETAS</sequence>
<dbReference type="Gene3D" id="3.10.129.10">
    <property type="entry name" value="Hotdog Thioesterase"/>
    <property type="match status" value="1"/>
</dbReference>
<gene>
    <name evidence="1" type="ORF">E4P82_05935</name>
</gene>
<reference evidence="1 2" key="1">
    <citation type="submission" date="2019-03" db="EMBL/GenBank/DDBJ databases">
        <title>Metabolic reconstructions from genomes of highly enriched 'Candidatus Accumulibacter' and 'Candidatus Competibacter' bioreactor populations.</title>
        <authorList>
            <person name="Annavajhala M.K."/>
            <person name="Welles L."/>
            <person name="Abbas B."/>
            <person name="Sorokin D."/>
            <person name="Park H."/>
            <person name="Van Loosdrecht M."/>
            <person name="Chandran K."/>
        </authorList>
    </citation>
    <scope>NUCLEOTIDE SEQUENCE [LARGE SCALE GENOMIC DNA]</scope>
    <source>
        <strain evidence="1 2">SBR_G</strain>
    </source>
</reference>
<comment type="caution">
    <text evidence="1">The sequence shown here is derived from an EMBL/GenBank/DDBJ whole genome shotgun (WGS) entry which is preliminary data.</text>
</comment>